<accession>A0A370LD22</accession>
<dbReference type="SUPFAM" id="SSF55154">
    <property type="entry name" value="CYTH-like phosphatases"/>
    <property type="match status" value="1"/>
</dbReference>
<comment type="caution">
    <text evidence="3">The sequence shown here is derived from an EMBL/GenBank/DDBJ whole genome shotgun (WGS) entry which is preliminary data.</text>
</comment>
<dbReference type="Gene3D" id="2.40.320.10">
    <property type="entry name" value="Hypothetical Protein Pfu-838710-001"/>
    <property type="match status" value="1"/>
</dbReference>
<evidence type="ECO:0000256" key="1">
    <source>
        <dbReference type="PIRSR" id="PIRSR016487-1"/>
    </source>
</evidence>
<feature type="active site" description="Proton acceptor" evidence="1">
    <location>
        <position position="30"/>
    </location>
</feature>
<keyword evidence="4" id="KW-1185">Reference proteome</keyword>
<evidence type="ECO:0000313" key="4">
    <source>
        <dbReference type="Proteomes" id="UP000255207"/>
    </source>
</evidence>
<dbReference type="PANTHER" id="PTHR40114">
    <property type="entry name" value="SLR0698 PROTEIN"/>
    <property type="match status" value="1"/>
</dbReference>
<dbReference type="PANTHER" id="PTHR40114:SF1">
    <property type="entry name" value="SLR0698 PROTEIN"/>
    <property type="match status" value="1"/>
</dbReference>
<organism evidence="3 4">
    <name type="scientific">Bosea caraganae</name>
    <dbReference type="NCBI Taxonomy" id="2763117"/>
    <lineage>
        <taxon>Bacteria</taxon>
        <taxon>Pseudomonadati</taxon>
        <taxon>Pseudomonadota</taxon>
        <taxon>Alphaproteobacteria</taxon>
        <taxon>Hyphomicrobiales</taxon>
        <taxon>Boseaceae</taxon>
        <taxon>Bosea</taxon>
    </lineage>
</organism>
<name>A0A370LD22_9HYPH</name>
<dbReference type="OrthoDB" id="9805588at2"/>
<evidence type="ECO:0000259" key="2">
    <source>
        <dbReference type="PROSITE" id="PS51707"/>
    </source>
</evidence>
<dbReference type="CDD" id="cd07891">
    <property type="entry name" value="CYTH-like_CthTTM-like_1"/>
    <property type="match status" value="1"/>
</dbReference>
<gene>
    <name evidence="3" type="ORF">DWE98_01450</name>
</gene>
<dbReference type="EMBL" id="QQTP01000001">
    <property type="protein sequence ID" value="RDJ29874.1"/>
    <property type="molecule type" value="Genomic_DNA"/>
</dbReference>
<reference evidence="4" key="1">
    <citation type="submission" date="2018-07" db="EMBL/GenBank/DDBJ databases">
        <authorList>
            <person name="Safronova V.I."/>
            <person name="Chirak E.R."/>
            <person name="Sazanova A.L."/>
        </authorList>
    </citation>
    <scope>NUCLEOTIDE SEQUENCE [LARGE SCALE GENOMIC DNA]</scope>
    <source>
        <strain evidence="4">RCAM04685</strain>
    </source>
</reference>
<evidence type="ECO:0000313" key="3">
    <source>
        <dbReference type="EMBL" id="RDJ29874.1"/>
    </source>
</evidence>
<dbReference type="AlphaFoldDB" id="A0A370LD22"/>
<dbReference type="Pfam" id="PF01928">
    <property type="entry name" value="CYTH"/>
    <property type="match status" value="1"/>
</dbReference>
<dbReference type="PIRSF" id="PIRSF016487">
    <property type="entry name" value="CYTH_UCP016487"/>
    <property type="match status" value="1"/>
</dbReference>
<dbReference type="InterPro" id="IPR033469">
    <property type="entry name" value="CYTH-like_dom_sf"/>
</dbReference>
<dbReference type="PROSITE" id="PS51707">
    <property type="entry name" value="CYTH"/>
    <property type="match status" value="1"/>
</dbReference>
<dbReference type="InterPro" id="IPR023577">
    <property type="entry name" value="CYTH_domain"/>
</dbReference>
<feature type="domain" description="CYTH" evidence="2">
    <location>
        <begin position="2"/>
        <end position="150"/>
    </location>
</feature>
<dbReference type="Proteomes" id="UP000255207">
    <property type="component" value="Unassembled WGS sequence"/>
</dbReference>
<proteinExistence type="predicted"/>
<dbReference type="SMART" id="SM01118">
    <property type="entry name" value="CYTH"/>
    <property type="match status" value="1"/>
</dbReference>
<protein>
    <submittedName>
        <fullName evidence="3">CYTH domain-containing protein</fullName>
    </submittedName>
</protein>
<dbReference type="InterPro" id="IPR012042">
    <property type="entry name" value="NeuTTM/CthTTM-like"/>
</dbReference>
<sequence>MGIEIERKFLVVGDGWQKAARPGCSMRQGYLAQSGSTSIVRVRCAEDRAFLTVKGQREGLVRPEFEYEIPYTEAEEMLRTLCRNPPIEKTRYRVKLGELSWDVDVFSGRLDGLVLAEVELKCVDQPVELPAWIGAEVTYDPQYGNAVLSEIPVMPSAPAPQRTST</sequence>